<sequence>EKIGSDVTMQCGSLDNDASVTWKVNGTDVKARRREEGPRLILMEVNMSSNGLYSCFQNPDGQRRDQINLRVGLPPKEPQVTCRSNTYPKGFYCSWHLQHPTYIPTDFEVDVQHNQRPLEVTRDEVHKNRCHVKFPELFTSFPYRVNVTAVNSLGRASSAISFEESSIEKGHSVALCLFPINLSSKRLSQYSRDTFPLKYFLRYRPLIRDQWQHVELSDSTSHTITDAYAGKEYIIQLAAKDMEIGTWSDWSVAVHATPWMEEPKPITSTTESDIIPGMHELPTVRTLLSYSL</sequence>
<dbReference type="PANTHER" id="PTHR23036:SF21">
    <property type="entry name" value="CILIARY NEUROTROPHIC FACTOR RECEPTOR SUBUNIT ALPHA"/>
    <property type="match status" value="1"/>
</dbReference>
<name>A0A8C1Z3S9_CYPCA</name>
<dbReference type="PROSITE" id="PS50853">
    <property type="entry name" value="FN3"/>
    <property type="match status" value="1"/>
</dbReference>
<dbReference type="FunFam" id="2.60.40.10:FF:000564">
    <property type="entry name" value="Ciliary neurotrophic factor receptor subunit alpha"/>
    <property type="match status" value="1"/>
</dbReference>
<dbReference type="GO" id="GO:0019970">
    <property type="term" value="F:interleukin-11 binding"/>
    <property type="evidence" value="ECO:0007669"/>
    <property type="project" value="TreeGrafter"/>
</dbReference>
<evidence type="ECO:0000256" key="3">
    <source>
        <dbReference type="ARBA" id="ARBA00022737"/>
    </source>
</evidence>
<dbReference type="InterPro" id="IPR050379">
    <property type="entry name" value="Type-I_Cytokine_Rcpt"/>
</dbReference>
<evidence type="ECO:0000256" key="7">
    <source>
        <dbReference type="ARBA" id="ARBA00023319"/>
    </source>
</evidence>
<dbReference type="InterPro" id="IPR036116">
    <property type="entry name" value="FN3_sf"/>
</dbReference>
<dbReference type="InterPro" id="IPR003598">
    <property type="entry name" value="Ig_sub2"/>
</dbReference>
<dbReference type="SUPFAM" id="SSF48726">
    <property type="entry name" value="Immunoglobulin"/>
    <property type="match status" value="1"/>
</dbReference>
<evidence type="ECO:0000256" key="2">
    <source>
        <dbReference type="ARBA" id="ARBA00022729"/>
    </source>
</evidence>
<comment type="similarity">
    <text evidence="1">Belongs to the type I cytokine receptor family. Type 3 subfamily.</text>
</comment>
<evidence type="ECO:0000259" key="8">
    <source>
        <dbReference type="PROSITE" id="PS50835"/>
    </source>
</evidence>
<feature type="domain" description="Ig-like" evidence="8">
    <location>
        <begin position="1"/>
        <end position="55"/>
    </location>
</feature>
<evidence type="ECO:0000313" key="11">
    <source>
        <dbReference type="Proteomes" id="UP000694700"/>
    </source>
</evidence>
<dbReference type="PANTHER" id="PTHR23036">
    <property type="entry name" value="CYTOKINE RECEPTOR"/>
    <property type="match status" value="1"/>
</dbReference>
<evidence type="ECO:0000256" key="1">
    <source>
        <dbReference type="ARBA" id="ARBA00010890"/>
    </source>
</evidence>
<dbReference type="InterPro" id="IPR036179">
    <property type="entry name" value="Ig-like_dom_sf"/>
</dbReference>
<evidence type="ECO:0000313" key="10">
    <source>
        <dbReference type="Ensembl" id="ENSCCRP00015050675.1"/>
    </source>
</evidence>
<dbReference type="SUPFAM" id="SSF49265">
    <property type="entry name" value="Fibronectin type III"/>
    <property type="match status" value="2"/>
</dbReference>
<protein>
    <submittedName>
        <fullName evidence="10">Ciliary neurotrophic factor receptor</fullName>
    </submittedName>
</protein>
<organism evidence="10 11">
    <name type="scientific">Cyprinus carpio</name>
    <name type="common">Common carp</name>
    <dbReference type="NCBI Taxonomy" id="7962"/>
    <lineage>
        <taxon>Eukaryota</taxon>
        <taxon>Metazoa</taxon>
        <taxon>Chordata</taxon>
        <taxon>Craniata</taxon>
        <taxon>Vertebrata</taxon>
        <taxon>Euteleostomi</taxon>
        <taxon>Actinopterygii</taxon>
        <taxon>Neopterygii</taxon>
        <taxon>Teleostei</taxon>
        <taxon>Ostariophysi</taxon>
        <taxon>Cypriniformes</taxon>
        <taxon>Cyprinidae</taxon>
        <taxon>Cyprininae</taxon>
        <taxon>Cyprinus</taxon>
    </lineage>
</organism>
<dbReference type="GO" id="GO:0009897">
    <property type="term" value="C:external side of plasma membrane"/>
    <property type="evidence" value="ECO:0007669"/>
    <property type="project" value="TreeGrafter"/>
</dbReference>
<dbReference type="AlphaFoldDB" id="A0A8C1Z3S9"/>
<keyword evidence="3" id="KW-0677">Repeat</keyword>
<dbReference type="InterPro" id="IPR007110">
    <property type="entry name" value="Ig-like_dom"/>
</dbReference>
<dbReference type="Pfam" id="PF24031">
    <property type="entry name" value="FN3_IL27B_N"/>
    <property type="match status" value="1"/>
</dbReference>
<dbReference type="Ensembl" id="ENSCCRT00015052375.1">
    <property type="protein sequence ID" value="ENSCCRP00015050675.1"/>
    <property type="gene ID" value="ENSCCRG00015020921.1"/>
</dbReference>
<keyword evidence="7" id="KW-0393">Immunoglobulin domain</keyword>
<dbReference type="Proteomes" id="UP000694700">
    <property type="component" value="Unplaced"/>
</dbReference>
<dbReference type="InterPro" id="IPR003961">
    <property type="entry name" value="FN3_dom"/>
</dbReference>
<dbReference type="Gene3D" id="2.60.40.10">
    <property type="entry name" value="Immunoglobulins"/>
    <property type="match status" value="3"/>
</dbReference>
<dbReference type="GO" id="GO:0043235">
    <property type="term" value="C:receptor complex"/>
    <property type="evidence" value="ECO:0007669"/>
    <property type="project" value="TreeGrafter"/>
</dbReference>
<proteinExistence type="inferred from homology"/>
<dbReference type="SMART" id="SM00408">
    <property type="entry name" value="IGc2"/>
    <property type="match status" value="1"/>
</dbReference>
<evidence type="ECO:0000259" key="9">
    <source>
        <dbReference type="PROSITE" id="PS50853"/>
    </source>
</evidence>
<keyword evidence="2" id="KW-0732">Signal</keyword>
<keyword evidence="5" id="KW-0675">Receptor</keyword>
<keyword evidence="4" id="KW-1015">Disulfide bond</keyword>
<dbReference type="CDD" id="cd00063">
    <property type="entry name" value="FN3"/>
    <property type="match status" value="1"/>
</dbReference>
<reference evidence="10" key="1">
    <citation type="submission" date="2025-08" db="UniProtKB">
        <authorList>
            <consortium name="Ensembl"/>
        </authorList>
    </citation>
    <scope>IDENTIFICATION</scope>
</reference>
<accession>A0A8C1Z3S9</accession>
<dbReference type="InterPro" id="IPR056621">
    <property type="entry name" value="FN3_IL27B_N"/>
</dbReference>
<feature type="domain" description="Fibronectin type-III" evidence="9">
    <location>
        <begin position="74"/>
        <end position="170"/>
    </location>
</feature>
<dbReference type="InterPro" id="IPR013783">
    <property type="entry name" value="Ig-like_fold"/>
</dbReference>
<dbReference type="PROSITE" id="PS50835">
    <property type="entry name" value="IG_LIKE"/>
    <property type="match status" value="1"/>
</dbReference>
<evidence type="ECO:0000256" key="4">
    <source>
        <dbReference type="ARBA" id="ARBA00023157"/>
    </source>
</evidence>
<keyword evidence="6" id="KW-0325">Glycoprotein</keyword>
<evidence type="ECO:0000256" key="5">
    <source>
        <dbReference type="ARBA" id="ARBA00023170"/>
    </source>
</evidence>
<dbReference type="GO" id="GO:0008284">
    <property type="term" value="P:positive regulation of cell population proliferation"/>
    <property type="evidence" value="ECO:0007669"/>
    <property type="project" value="TreeGrafter"/>
</dbReference>
<evidence type="ECO:0000256" key="6">
    <source>
        <dbReference type="ARBA" id="ARBA00023180"/>
    </source>
</evidence>
<dbReference type="GO" id="GO:0004921">
    <property type="term" value="F:interleukin-11 receptor activity"/>
    <property type="evidence" value="ECO:0007669"/>
    <property type="project" value="TreeGrafter"/>
</dbReference>